<dbReference type="Proteomes" id="UP000824048">
    <property type="component" value="Unassembled WGS sequence"/>
</dbReference>
<reference evidence="6" key="2">
    <citation type="submission" date="2021-04" db="EMBL/GenBank/DDBJ databases">
        <authorList>
            <person name="Gilroy R."/>
        </authorList>
    </citation>
    <scope>NUCLEOTIDE SEQUENCE</scope>
    <source>
        <strain evidence="6">ChiSxjej1B13-11774</strain>
    </source>
</reference>
<evidence type="ECO:0000256" key="3">
    <source>
        <dbReference type="PROSITE-ProRule" id="PRU01248"/>
    </source>
</evidence>
<evidence type="ECO:0000259" key="5">
    <source>
        <dbReference type="PROSITE" id="PS51900"/>
    </source>
</evidence>
<dbReference type="InterPro" id="IPR011010">
    <property type="entry name" value="DNA_brk_join_enz"/>
</dbReference>
<dbReference type="InterPro" id="IPR010998">
    <property type="entry name" value="Integrase_recombinase_N"/>
</dbReference>
<dbReference type="PANTHER" id="PTHR30349">
    <property type="entry name" value="PHAGE INTEGRASE-RELATED"/>
    <property type="match status" value="1"/>
</dbReference>
<dbReference type="InterPro" id="IPR002104">
    <property type="entry name" value="Integrase_catalytic"/>
</dbReference>
<dbReference type="InterPro" id="IPR044068">
    <property type="entry name" value="CB"/>
</dbReference>
<dbReference type="GO" id="GO:0003677">
    <property type="term" value="F:DNA binding"/>
    <property type="evidence" value="ECO:0007669"/>
    <property type="project" value="UniProtKB-UniRule"/>
</dbReference>
<evidence type="ECO:0000313" key="7">
    <source>
        <dbReference type="Proteomes" id="UP000824048"/>
    </source>
</evidence>
<keyword evidence="1 3" id="KW-0238">DNA-binding</keyword>
<dbReference type="SUPFAM" id="SSF56349">
    <property type="entry name" value="DNA breaking-rejoining enzymes"/>
    <property type="match status" value="1"/>
</dbReference>
<name>A0A9D2EQT3_9FIRM</name>
<dbReference type="GO" id="GO:0006310">
    <property type="term" value="P:DNA recombination"/>
    <property type="evidence" value="ECO:0007669"/>
    <property type="project" value="UniProtKB-KW"/>
</dbReference>
<organism evidence="6 7">
    <name type="scientific">Candidatus Gemmiger excrementigallinarum</name>
    <dbReference type="NCBI Taxonomy" id="2838609"/>
    <lineage>
        <taxon>Bacteria</taxon>
        <taxon>Bacillati</taxon>
        <taxon>Bacillota</taxon>
        <taxon>Clostridia</taxon>
        <taxon>Eubacteriales</taxon>
        <taxon>Gemmiger</taxon>
    </lineage>
</organism>
<reference evidence="6" key="1">
    <citation type="journal article" date="2021" name="PeerJ">
        <title>Extensive microbial diversity within the chicken gut microbiome revealed by metagenomics and culture.</title>
        <authorList>
            <person name="Gilroy R."/>
            <person name="Ravi A."/>
            <person name="Getino M."/>
            <person name="Pursley I."/>
            <person name="Horton D.L."/>
            <person name="Alikhan N.F."/>
            <person name="Baker D."/>
            <person name="Gharbi K."/>
            <person name="Hall N."/>
            <person name="Watson M."/>
            <person name="Adriaenssens E.M."/>
            <person name="Foster-Nyarko E."/>
            <person name="Jarju S."/>
            <person name="Secka A."/>
            <person name="Antonio M."/>
            <person name="Oren A."/>
            <person name="Chaudhuri R.R."/>
            <person name="La Ragione R."/>
            <person name="Hildebrand F."/>
            <person name="Pallen M.J."/>
        </authorList>
    </citation>
    <scope>NUCLEOTIDE SEQUENCE</scope>
    <source>
        <strain evidence="6">ChiSxjej1B13-11774</strain>
    </source>
</reference>
<evidence type="ECO:0000256" key="1">
    <source>
        <dbReference type="ARBA" id="ARBA00023125"/>
    </source>
</evidence>
<gene>
    <name evidence="6" type="ORF">H9811_04560</name>
</gene>
<feature type="domain" description="Tyr recombinase" evidence="4">
    <location>
        <begin position="95"/>
        <end position="268"/>
    </location>
</feature>
<evidence type="ECO:0000313" key="6">
    <source>
        <dbReference type="EMBL" id="HIZ41821.1"/>
    </source>
</evidence>
<dbReference type="Pfam" id="PF00589">
    <property type="entry name" value="Phage_integrase"/>
    <property type="match status" value="1"/>
</dbReference>
<dbReference type="PROSITE" id="PS51898">
    <property type="entry name" value="TYR_RECOMBINASE"/>
    <property type="match status" value="1"/>
</dbReference>
<evidence type="ECO:0000259" key="4">
    <source>
        <dbReference type="PROSITE" id="PS51898"/>
    </source>
</evidence>
<dbReference type="PANTHER" id="PTHR30349:SF89">
    <property type="entry name" value="INTEGRASE_RECOMBINASE"/>
    <property type="match status" value="1"/>
</dbReference>
<comment type="caution">
    <text evidence="6">The sequence shown here is derived from an EMBL/GenBank/DDBJ whole genome shotgun (WGS) entry which is preliminary data.</text>
</comment>
<protein>
    <submittedName>
        <fullName evidence="6">Tyrosine-type recombinase/integrase</fullName>
    </submittedName>
</protein>
<proteinExistence type="predicted"/>
<dbReference type="InterPro" id="IPR013762">
    <property type="entry name" value="Integrase-like_cat_sf"/>
</dbReference>
<dbReference type="Gene3D" id="1.10.150.130">
    <property type="match status" value="1"/>
</dbReference>
<dbReference type="PROSITE" id="PS51900">
    <property type="entry name" value="CB"/>
    <property type="match status" value="1"/>
</dbReference>
<evidence type="ECO:0000256" key="2">
    <source>
        <dbReference type="ARBA" id="ARBA00023172"/>
    </source>
</evidence>
<dbReference type="Gene3D" id="1.10.443.10">
    <property type="entry name" value="Intergrase catalytic core"/>
    <property type="match status" value="1"/>
</dbReference>
<feature type="domain" description="Core-binding (CB)" evidence="5">
    <location>
        <begin position="1"/>
        <end position="77"/>
    </location>
</feature>
<dbReference type="AlphaFoldDB" id="A0A9D2EQT3"/>
<dbReference type="InterPro" id="IPR050090">
    <property type="entry name" value="Tyrosine_recombinase_XerCD"/>
</dbReference>
<keyword evidence="2" id="KW-0233">DNA recombination</keyword>
<dbReference type="GO" id="GO:0015074">
    <property type="term" value="P:DNA integration"/>
    <property type="evidence" value="ECO:0007669"/>
    <property type="project" value="InterPro"/>
</dbReference>
<sequence length="274" mass="31367">MTLNAYRAWLQQRERSAGTIEKYLRDTARFFRETGAPDAPPKEAVAAWRDDLARRGYCAASVNAMLAAVNGYQEFRGAPEAKARPLKRQRRVFCDAGRELTRAEYFRLLAAARQSGRKRTLLVLQTLCATGIRVSELSFITAEAVRRGRAAIRCKGKCREILLPAELCKRLGRWCSRRRIHTGPVFLARTGRPLDRITVWKMMKALCERAGVAREKVFPHNLRHLFARTFYGLEKNLAKLADLLGHSSIETTRIYIMESGAEHRRLLERMHLLL</sequence>
<dbReference type="EMBL" id="DXBP01000029">
    <property type="protein sequence ID" value="HIZ41821.1"/>
    <property type="molecule type" value="Genomic_DNA"/>
</dbReference>
<accession>A0A9D2EQT3</accession>